<dbReference type="SMART" id="SM00450">
    <property type="entry name" value="RHOD"/>
    <property type="match status" value="2"/>
</dbReference>
<feature type="non-terminal residue" evidence="3">
    <location>
        <position position="1"/>
    </location>
</feature>
<dbReference type="InterPro" id="IPR036873">
    <property type="entry name" value="Rhodanese-like_dom_sf"/>
</dbReference>
<dbReference type="CDD" id="cd01449">
    <property type="entry name" value="TST_Repeat_2"/>
    <property type="match status" value="1"/>
</dbReference>
<sequence length="307" mass="35406">ILDFFVMSFEKEEPVPIFVKPEDLHLYKSVKFVDVRSPTDYAEGHLNNAVNMYDIFTYLLPTSTEEAINKMNNHFQTRFSELGITGQEHIIIYEQSMNNQYGASCRGFFIFKHMRHPHVSTLEGGLDAMIRFEGSTQAITKEAPVIIPCQYHGNDDNTFDSWMASRDNVLRVLNNRISGTWLVDVRDAVEWLGLSSSPYGVDFTPRKGRIPRSVWIEWHKFHKLDNEKHVAKSKSNEQIQALMTAYGIQSDDEIIIYCFKGSRAAVALMKLKEAGYSNVKNYFASWNEWSRDFQLPIDDKILVGNKE</sequence>
<reference evidence="3" key="1">
    <citation type="submission" date="2021-02" db="EMBL/GenBank/DDBJ databases">
        <authorList>
            <person name="Nowell W R."/>
        </authorList>
    </citation>
    <scope>NUCLEOTIDE SEQUENCE</scope>
</reference>
<dbReference type="Gene3D" id="3.40.250.10">
    <property type="entry name" value="Rhodanese-like domain"/>
    <property type="match status" value="2"/>
</dbReference>
<dbReference type="PANTHER" id="PTHR43855:SF1">
    <property type="entry name" value="THIOSULFATE SULFURTRANSFERASE"/>
    <property type="match status" value="1"/>
</dbReference>
<dbReference type="Pfam" id="PF00581">
    <property type="entry name" value="Rhodanese"/>
    <property type="match status" value="2"/>
</dbReference>
<dbReference type="SUPFAM" id="SSF52821">
    <property type="entry name" value="Rhodanese/Cell cycle control phosphatase"/>
    <property type="match status" value="2"/>
</dbReference>
<evidence type="ECO:0000313" key="4">
    <source>
        <dbReference type="Proteomes" id="UP000663842"/>
    </source>
</evidence>
<evidence type="ECO:0000259" key="2">
    <source>
        <dbReference type="PROSITE" id="PS50206"/>
    </source>
</evidence>
<dbReference type="InterPro" id="IPR051126">
    <property type="entry name" value="Thiosulfate_sulfurtransferase"/>
</dbReference>
<proteinExistence type="predicted"/>
<name>A0A820ILT0_9BILA</name>
<dbReference type="AlphaFoldDB" id="A0A820ILT0"/>
<feature type="domain" description="Rhodanese" evidence="2">
    <location>
        <begin position="176"/>
        <end position="298"/>
    </location>
</feature>
<organism evidence="3 4">
    <name type="scientific">Rotaria magnacalcarata</name>
    <dbReference type="NCBI Taxonomy" id="392030"/>
    <lineage>
        <taxon>Eukaryota</taxon>
        <taxon>Metazoa</taxon>
        <taxon>Spiralia</taxon>
        <taxon>Gnathifera</taxon>
        <taxon>Rotifera</taxon>
        <taxon>Eurotatoria</taxon>
        <taxon>Bdelloidea</taxon>
        <taxon>Philodinida</taxon>
        <taxon>Philodinidae</taxon>
        <taxon>Rotaria</taxon>
    </lineage>
</organism>
<dbReference type="PROSITE" id="PS50206">
    <property type="entry name" value="RHODANESE_3"/>
    <property type="match status" value="2"/>
</dbReference>
<evidence type="ECO:0000313" key="3">
    <source>
        <dbReference type="EMBL" id="CAF4311467.1"/>
    </source>
</evidence>
<dbReference type="PANTHER" id="PTHR43855">
    <property type="entry name" value="THIOSULFATE SULFURTRANSFERASE"/>
    <property type="match status" value="1"/>
</dbReference>
<dbReference type="Proteomes" id="UP000663842">
    <property type="component" value="Unassembled WGS sequence"/>
</dbReference>
<comment type="caution">
    <text evidence="3">The sequence shown here is derived from an EMBL/GenBank/DDBJ whole genome shotgun (WGS) entry which is preliminary data.</text>
</comment>
<evidence type="ECO:0000256" key="1">
    <source>
        <dbReference type="ARBA" id="ARBA00022737"/>
    </source>
</evidence>
<feature type="domain" description="Rhodanese" evidence="2">
    <location>
        <begin position="26"/>
        <end position="138"/>
    </location>
</feature>
<accession>A0A820ILT0</accession>
<keyword evidence="1" id="KW-0677">Repeat</keyword>
<protein>
    <recommendedName>
        <fullName evidence="2">Rhodanese domain-containing protein</fullName>
    </recommendedName>
</protein>
<dbReference type="InterPro" id="IPR001763">
    <property type="entry name" value="Rhodanese-like_dom"/>
</dbReference>
<gene>
    <name evidence="3" type="ORF">UXM345_LOCUS33964</name>
</gene>
<dbReference type="EMBL" id="CAJOBF010011879">
    <property type="protein sequence ID" value="CAF4311467.1"/>
    <property type="molecule type" value="Genomic_DNA"/>
</dbReference>